<dbReference type="GO" id="GO:0005694">
    <property type="term" value="C:chromosome"/>
    <property type="evidence" value="ECO:0007669"/>
    <property type="project" value="InterPro"/>
</dbReference>
<dbReference type="Gene3D" id="3.30.70.1620">
    <property type="match status" value="1"/>
</dbReference>
<sequence length="1176" mass="133347">MKLESLVIDGFKSFADKTTIEFKDGMTGVVGPNGSGKSNIIEAIRWVLGEQSAKNLRGSKMPDVIFAGSTNRVSINRAEVSITFDNSDFYIQDNPEKITVTRRLFRDGTSEFMINQRQCRLKDITNLFMDTGLGKESFSIISQGRVAEIFNSKPEDRRSIIEEVAGVLKYKQEKHVAVRQLEETKGHLDRVSDIIFELKGQLDPLREQSSLAKDYVAQKKQFDELELSRLVKSIKRQSLQKESVVSSLDKLIKMDGDFKIKVTIKEQEVTKHRTELEKIENLIDQTQNELLDLTINKERLTGQSNVSTQKKDFEKQKITELKNEQETLAGQIKLKQEALANMNKQLLVLQQNITDEEVVISSIDNELSNIAVSSEDNLKNLENNANEAIQQRTRLQSENEFLQKLIKTNIITDEQPLINEQNQLNQLQNDFSIKKTKFDLVAGNLANEEQRIAGLKANLKVDVETYESQQRNWFEASNILQQAKNKKDNLQSIQNSYNGYYQGVKEILKEKDQFPGLYGSVAELMTVPKKINTAIETALGAQLQQVVVQDETVAKSAIKFLTQKNYGRATFLPISVIKSRVLSSTQRSVLSHAGVIGVAAELVQVDSRFSEVNSYLLGSTIIVQNMDAAITVSRLLSHRIKVVTLTGEVMNAGGSMTGGKQQRTGGLLNQKQAIVQLDDSIQKMQRELDTREIQGNQTRVAIENQKQTIESIELLIVDLKNQYQETQTQLTTGRLTLEQQELMMTEKSNTLKENQTNQINNEQKYKVNTEKITDLTQQIETVNTEITEINLRLKNAGQFEKQQQVKKQNHRESLLVFQEQLKQQNGHVTQLNTEIKRLIQERASIKERYQELIKRTENGQMQESEIQEKIQEFQKKMDQSNQNLIDFKQKRSEVNQVLTEGNEHLSRISELQRNVIADKVKTENQQQQLDDSLDTSLNKLNSEFQKTFEEAAKSESNQTFEAILLQQKLLKKGLKEIGNVNVASIDEFERVNERYSFLLAQQTDLLEADEQLKKTMFDMDTEVEKRFKNSFDDISKAFEAIFPVMFGGGKAQLQLTNPDNLLTTGIDILAQPPGKKVQSLSLLSGGEQALTAITLLFAILKVKPVPFCILDEAEAALDDANVARFASYLKSFHQETQFIVITHRNGTMVEANTLYGVTMQESGISKMVSVSLDNAV</sequence>
<evidence type="ECO:0000256" key="2">
    <source>
        <dbReference type="ARBA" id="ARBA00022490"/>
    </source>
</evidence>
<feature type="coiled-coil region" evidence="7">
    <location>
        <begin position="332"/>
        <end position="405"/>
    </location>
</feature>
<dbReference type="NCBIfam" id="TIGR02168">
    <property type="entry name" value="SMC_prok_B"/>
    <property type="match status" value="1"/>
</dbReference>
<comment type="function">
    <text evidence="7">Required for chromosome condensation and partitioning.</text>
</comment>
<evidence type="ECO:0000256" key="4">
    <source>
        <dbReference type="ARBA" id="ARBA00022840"/>
    </source>
</evidence>
<evidence type="ECO:0000256" key="5">
    <source>
        <dbReference type="ARBA" id="ARBA00023054"/>
    </source>
</evidence>
<evidence type="ECO:0000313" key="9">
    <source>
        <dbReference type="EMBL" id="KRK46516.1"/>
    </source>
</evidence>
<comment type="caution">
    <text evidence="9">The sequence shown here is derived from an EMBL/GenBank/DDBJ whole genome shotgun (WGS) entry which is preliminary data.</text>
</comment>
<feature type="coiled-coil region" evidence="7">
    <location>
        <begin position="667"/>
        <end position="729"/>
    </location>
</feature>
<dbReference type="InterPro" id="IPR011890">
    <property type="entry name" value="SMC_prok"/>
</dbReference>
<dbReference type="PANTHER" id="PTHR43977">
    <property type="entry name" value="STRUCTURAL MAINTENANCE OF CHROMOSOMES PROTEIN 3"/>
    <property type="match status" value="1"/>
</dbReference>
<feature type="binding site" evidence="7">
    <location>
        <begin position="32"/>
        <end position="39"/>
    </location>
    <ligand>
        <name>ATP</name>
        <dbReference type="ChEBI" id="CHEBI:30616"/>
    </ligand>
</feature>
<dbReference type="AlphaFoldDB" id="A0A0R1HS27"/>
<dbReference type="RefSeq" id="WP_057973461.1">
    <property type="nucleotide sequence ID" value="NZ_AZDI01000001.1"/>
</dbReference>
<dbReference type="Proteomes" id="UP000051450">
    <property type="component" value="Unassembled WGS sequence"/>
</dbReference>
<dbReference type="FunFam" id="3.40.50.300:FF:000901">
    <property type="entry name" value="Chromosome partition protein Smc"/>
    <property type="match status" value="1"/>
</dbReference>
<evidence type="ECO:0000256" key="3">
    <source>
        <dbReference type="ARBA" id="ARBA00022741"/>
    </source>
</evidence>
<feature type="coiled-coil region" evidence="7">
    <location>
        <begin position="821"/>
        <end position="890"/>
    </location>
</feature>
<gene>
    <name evidence="7" type="primary">smc</name>
    <name evidence="9" type="ORF">FC66_GL000139</name>
</gene>
<dbReference type="OrthoDB" id="9808768at2"/>
<dbReference type="SUPFAM" id="SSF52540">
    <property type="entry name" value="P-loop containing nucleoside triphosphate hydrolases"/>
    <property type="match status" value="1"/>
</dbReference>
<feature type="domain" description="SMC hinge" evidence="8">
    <location>
        <begin position="515"/>
        <end position="633"/>
    </location>
</feature>
<dbReference type="Gene3D" id="1.20.1060.20">
    <property type="match status" value="1"/>
</dbReference>
<organism evidence="9 10">
    <name type="scientific">Dellaglioa algida DSM 15638</name>
    <dbReference type="NCBI Taxonomy" id="1423719"/>
    <lineage>
        <taxon>Bacteria</taxon>
        <taxon>Bacillati</taxon>
        <taxon>Bacillota</taxon>
        <taxon>Bacilli</taxon>
        <taxon>Lactobacillales</taxon>
        <taxon>Lactobacillaceae</taxon>
        <taxon>Dellaglioa</taxon>
    </lineage>
</organism>
<dbReference type="InterPro" id="IPR003395">
    <property type="entry name" value="RecF/RecN/SMC_N"/>
</dbReference>
<dbReference type="EMBL" id="AZDI01000001">
    <property type="protein sequence ID" value="KRK46516.1"/>
    <property type="molecule type" value="Genomic_DNA"/>
</dbReference>
<comment type="subcellular location">
    <subcellularLocation>
        <location evidence="1 7">Cytoplasm</location>
    </subcellularLocation>
</comment>
<comment type="subunit">
    <text evidence="7">Homodimer.</text>
</comment>
<dbReference type="CDD" id="cd03278">
    <property type="entry name" value="ABC_SMC_barmotin"/>
    <property type="match status" value="2"/>
</dbReference>
<evidence type="ECO:0000256" key="6">
    <source>
        <dbReference type="ARBA" id="ARBA00023125"/>
    </source>
</evidence>
<dbReference type="PATRIC" id="fig|1423719.4.peg.141"/>
<dbReference type="InterPro" id="IPR024704">
    <property type="entry name" value="SMC"/>
</dbReference>
<evidence type="ECO:0000256" key="1">
    <source>
        <dbReference type="ARBA" id="ARBA00004496"/>
    </source>
</evidence>
<dbReference type="FunFam" id="3.40.50.300:FF:000984">
    <property type="entry name" value="Chromosome partition protein Smc"/>
    <property type="match status" value="1"/>
</dbReference>
<accession>A0A0R1HS27</accession>
<dbReference type="SMART" id="SM00968">
    <property type="entry name" value="SMC_hinge"/>
    <property type="match status" value="1"/>
</dbReference>
<dbReference type="Pfam" id="PF02463">
    <property type="entry name" value="SMC_N"/>
    <property type="match status" value="2"/>
</dbReference>
<dbReference type="GO" id="GO:0003677">
    <property type="term" value="F:DNA binding"/>
    <property type="evidence" value="ECO:0007669"/>
    <property type="project" value="UniProtKB-UniRule"/>
</dbReference>
<dbReference type="HAMAP" id="MF_01894">
    <property type="entry name" value="Smc_prok"/>
    <property type="match status" value="1"/>
</dbReference>
<keyword evidence="6 7" id="KW-0238">DNA-binding</keyword>
<evidence type="ECO:0000256" key="7">
    <source>
        <dbReference type="HAMAP-Rule" id="MF_01894"/>
    </source>
</evidence>
<dbReference type="GO" id="GO:0016887">
    <property type="term" value="F:ATP hydrolysis activity"/>
    <property type="evidence" value="ECO:0007669"/>
    <property type="project" value="InterPro"/>
</dbReference>
<comment type="similarity">
    <text evidence="7">Belongs to the SMC family.</text>
</comment>
<reference evidence="9 10" key="1">
    <citation type="journal article" date="2015" name="Genome Announc.">
        <title>Expanding the biotechnology potential of lactobacilli through comparative genomics of 213 strains and associated genera.</title>
        <authorList>
            <person name="Sun Z."/>
            <person name="Harris H.M."/>
            <person name="McCann A."/>
            <person name="Guo C."/>
            <person name="Argimon S."/>
            <person name="Zhang W."/>
            <person name="Yang X."/>
            <person name="Jeffery I.B."/>
            <person name="Cooney J.C."/>
            <person name="Kagawa T.F."/>
            <person name="Liu W."/>
            <person name="Song Y."/>
            <person name="Salvetti E."/>
            <person name="Wrobel A."/>
            <person name="Rasinkangas P."/>
            <person name="Parkhill J."/>
            <person name="Rea M.C."/>
            <person name="O'Sullivan O."/>
            <person name="Ritari J."/>
            <person name="Douillard F.P."/>
            <person name="Paul Ross R."/>
            <person name="Yang R."/>
            <person name="Briner A.E."/>
            <person name="Felis G.E."/>
            <person name="de Vos W.M."/>
            <person name="Barrangou R."/>
            <person name="Klaenhammer T.R."/>
            <person name="Caufield P.W."/>
            <person name="Cui Y."/>
            <person name="Zhang H."/>
            <person name="O'Toole P.W."/>
        </authorList>
    </citation>
    <scope>NUCLEOTIDE SEQUENCE [LARGE SCALE GENOMIC DNA]</scope>
    <source>
        <strain evidence="9 10">DSM 15638</strain>
    </source>
</reference>
<feature type="coiled-coil region" evidence="7">
    <location>
        <begin position="262"/>
        <end position="303"/>
    </location>
</feature>
<proteinExistence type="inferred from homology"/>
<dbReference type="STRING" id="1423719.FC66_GL000139"/>
<dbReference type="GO" id="GO:0030261">
    <property type="term" value="P:chromosome condensation"/>
    <property type="evidence" value="ECO:0007669"/>
    <property type="project" value="InterPro"/>
</dbReference>
<dbReference type="Gene3D" id="3.40.50.300">
    <property type="entry name" value="P-loop containing nucleotide triphosphate hydrolases"/>
    <property type="match status" value="2"/>
</dbReference>
<dbReference type="GO" id="GO:0006260">
    <property type="term" value="P:DNA replication"/>
    <property type="evidence" value="ECO:0007669"/>
    <property type="project" value="UniProtKB-UniRule"/>
</dbReference>
<dbReference type="PIRSF" id="PIRSF005719">
    <property type="entry name" value="SMC"/>
    <property type="match status" value="1"/>
</dbReference>
<dbReference type="InterPro" id="IPR036277">
    <property type="entry name" value="SMC_hinge_sf"/>
</dbReference>
<evidence type="ECO:0000259" key="8">
    <source>
        <dbReference type="SMART" id="SM00968"/>
    </source>
</evidence>
<comment type="domain">
    <text evidence="7">Contains large globular domains required for ATP hydrolysis at each terminus and a third globular domain forming a flexible hinge near the middle of the molecule. These domains are separated by coiled-coil structures.</text>
</comment>
<keyword evidence="10" id="KW-1185">Reference proteome</keyword>
<dbReference type="GO" id="GO:0005737">
    <property type="term" value="C:cytoplasm"/>
    <property type="evidence" value="ECO:0007669"/>
    <property type="project" value="UniProtKB-SubCell"/>
</dbReference>
<dbReference type="InterPro" id="IPR010935">
    <property type="entry name" value="SMC_hinge"/>
</dbReference>
<dbReference type="Pfam" id="PF06470">
    <property type="entry name" value="SMC_hinge"/>
    <property type="match status" value="1"/>
</dbReference>
<dbReference type="InterPro" id="IPR027417">
    <property type="entry name" value="P-loop_NTPase"/>
</dbReference>
<dbReference type="SUPFAM" id="SSF75553">
    <property type="entry name" value="Smc hinge domain"/>
    <property type="match status" value="1"/>
</dbReference>
<dbReference type="GO" id="GO:0007059">
    <property type="term" value="P:chromosome segregation"/>
    <property type="evidence" value="ECO:0007669"/>
    <property type="project" value="UniProtKB-UniRule"/>
</dbReference>
<keyword evidence="2 7" id="KW-0963">Cytoplasm</keyword>
<keyword evidence="5 7" id="KW-0175">Coiled coil</keyword>
<name>A0A0R1HS27_9LACO</name>
<keyword evidence="3 7" id="KW-0547">Nucleotide-binding</keyword>
<dbReference type="GO" id="GO:0007062">
    <property type="term" value="P:sister chromatid cohesion"/>
    <property type="evidence" value="ECO:0007669"/>
    <property type="project" value="InterPro"/>
</dbReference>
<evidence type="ECO:0000313" key="10">
    <source>
        <dbReference type="Proteomes" id="UP000051450"/>
    </source>
</evidence>
<protein>
    <recommendedName>
        <fullName evidence="7">Chromosome partition protein Smc</fullName>
    </recommendedName>
</protein>
<dbReference type="GO" id="GO:0005524">
    <property type="term" value="F:ATP binding"/>
    <property type="evidence" value="ECO:0007669"/>
    <property type="project" value="UniProtKB-UniRule"/>
</dbReference>
<keyword evidence="4 7" id="KW-0067">ATP-binding</keyword>